<protein>
    <submittedName>
        <fullName evidence="2">Uncharacterized protein</fullName>
    </submittedName>
</protein>
<dbReference type="KEGG" id="dco:SAMEA4475696_0887"/>
<dbReference type="AlphaFoldDB" id="A0A239VDT1"/>
<evidence type="ECO:0000313" key="3">
    <source>
        <dbReference type="Proteomes" id="UP000242637"/>
    </source>
</evidence>
<feature type="region of interest" description="Disordered" evidence="1">
    <location>
        <begin position="1"/>
        <end position="25"/>
    </location>
</feature>
<dbReference type="Proteomes" id="UP000242637">
    <property type="component" value="Chromosome 1"/>
</dbReference>
<sequence length="236" mass="23899">MRTTRIPGTPGQNDTPNSDATVSRRHPGRVRSLAAAGLTGIAALALAGCQWTSPIQTDKAYAPADGAMFEMGGLHLQNVVVISEGNGKPGTVSALAVNNTQQPVKVGFANPQGQPGQQFDVPAGGSLQFGGQKEGAASVTLPQVPTTAGGMMPLSVITSAGQDVVNAPVLPPTGYYASLKPTAPATSTSTPSGTATPSESSTDSARPRGTSTPTAESTSTPTATTEDDEHTDHEHN</sequence>
<organism evidence="2 3">
    <name type="scientific">Dermatophilus congolensis</name>
    <dbReference type="NCBI Taxonomy" id="1863"/>
    <lineage>
        <taxon>Bacteria</taxon>
        <taxon>Bacillati</taxon>
        <taxon>Actinomycetota</taxon>
        <taxon>Actinomycetes</taxon>
        <taxon>Micrococcales</taxon>
        <taxon>Dermatophilaceae</taxon>
        <taxon>Dermatophilus</taxon>
    </lineage>
</organism>
<feature type="compositionally biased region" description="Low complexity" evidence="1">
    <location>
        <begin position="210"/>
        <end position="224"/>
    </location>
</feature>
<feature type="region of interest" description="Disordered" evidence="1">
    <location>
        <begin position="181"/>
        <end position="236"/>
    </location>
</feature>
<evidence type="ECO:0000313" key="2">
    <source>
        <dbReference type="EMBL" id="SNV20009.1"/>
    </source>
</evidence>
<dbReference type="EMBL" id="LT906453">
    <property type="protein sequence ID" value="SNV20009.1"/>
    <property type="molecule type" value="Genomic_DNA"/>
</dbReference>
<feature type="compositionally biased region" description="Polar residues" evidence="1">
    <location>
        <begin position="10"/>
        <end position="21"/>
    </location>
</feature>
<evidence type="ECO:0000256" key="1">
    <source>
        <dbReference type="SAM" id="MobiDB-lite"/>
    </source>
</evidence>
<accession>A0A239VDT1</accession>
<name>A0A239VDT1_9MICO</name>
<gene>
    <name evidence="2" type="ORF">SAMEA4475696_00887</name>
</gene>
<feature type="compositionally biased region" description="Low complexity" evidence="1">
    <location>
        <begin position="181"/>
        <end position="202"/>
    </location>
</feature>
<proteinExistence type="predicted"/>
<keyword evidence="3" id="KW-1185">Reference proteome</keyword>
<reference evidence="2 3" key="1">
    <citation type="submission" date="2017-06" db="EMBL/GenBank/DDBJ databases">
        <authorList>
            <consortium name="Pathogen Informatics"/>
        </authorList>
    </citation>
    <scope>NUCLEOTIDE SEQUENCE [LARGE SCALE GENOMIC DNA]</scope>
    <source>
        <strain evidence="2 3">NCTC13039</strain>
    </source>
</reference>
<dbReference type="STRING" id="1121387.GCA_000429885_01200"/>